<feature type="site" description="Interaction with DNA substrate" evidence="11">
    <location>
        <position position="325"/>
    </location>
</feature>
<dbReference type="Pfam" id="PF06839">
    <property type="entry name" value="Zn_ribbon_GRF"/>
    <property type="match status" value="1"/>
</dbReference>
<evidence type="ECO:0000256" key="10">
    <source>
        <dbReference type="PIRSR" id="PIRSR604808-2"/>
    </source>
</evidence>
<dbReference type="GO" id="GO:0008311">
    <property type="term" value="F:double-stranded DNA 3'-5' DNA exonuclease activity"/>
    <property type="evidence" value="ECO:0007669"/>
    <property type="project" value="TreeGrafter"/>
</dbReference>
<feature type="binding site" evidence="10">
    <location>
        <position position="325"/>
    </location>
    <ligand>
        <name>Mg(2+)</name>
        <dbReference type="ChEBI" id="CHEBI:18420"/>
        <label>1</label>
    </ligand>
</feature>
<evidence type="ECO:0000313" key="15">
    <source>
        <dbReference type="EMBL" id="KAK7376089.1"/>
    </source>
</evidence>
<feature type="domain" description="GRF-type" evidence="14">
    <location>
        <begin position="563"/>
        <end position="612"/>
    </location>
</feature>
<evidence type="ECO:0000256" key="3">
    <source>
        <dbReference type="ARBA" id="ARBA00022723"/>
    </source>
</evidence>
<dbReference type="FunFam" id="3.60.10.10:FF:000042">
    <property type="entry name" value="DNA-(apurinic or apyrimidinic site) lyase"/>
    <property type="match status" value="1"/>
</dbReference>
<feature type="binding site" evidence="10">
    <location>
        <position position="324"/>
    </location>
    <ligand>
        <name>Mg(2+)</name>
        <dbReference type="ChEBI" id="CHEBI:18420"/>
        <label>1</label>
    </ligand>
</feature>
<evidence type="ECO:0000256" key="6">
    <source>
        <dbReference type="ARBA" id="ARBA00022833"/>
    </source>
</evidence>
<dbReference type="Pfam" id="PF03372">
    <property type="entry name" value="Exo_endo_phos"/>
    <property type="match status" value="1"/>
</dbReference>
<keyword evidence="4 12" id="KW-0863">Zinc-finger</keyword>
<keyword evidence="3 10" id="KW-0479">Metal-binding</keyword>
<dbReference type="GO" id="GO:0008270">
    <property type="term" value="F:zinc ion binding"/>
    <property type="evidence" value="ECO:0007669"/>
    <property type="project" value="UniProtKB-KW"/>
</dbReference>
<feature type="binding site" evidence="10">
    <location>
        <position position="193"/>
    </location>
    <ligand>
        <name>Mg(2+)</name>
        <dbReference type="ChEBI" id="CHEBI:18420"/>
        <label>1</label>
    </ligand>
</feature>
<name>A0AAN9NT39_PSOTE</name>
<evidence type="ECO:0000256" key="4">
    <source>
        <dbReference type="ARBA" id="ARBA00022771"/>
    </source>
</evidence>
<evidence type="ECO:0000256" key="2">
    <source>
        <dbReference type="ARBA" id="ARBA00013541"/>
    </source>
</evidence>
<evidence type="ECO:0000313" key="16">
    <source>
        <dbReference type="Proteomes" id="UP001386955"/>
    </source>
</evidence>
<evidence type="ECO:0000256" key="11">
    <source>
        <dbReference type="PIRSR" id="PIRSR604808-3"/>
    </source>
</evidence>
<evidence type="ECO:0000256" key="13">
    <source>
        <dbReference type="SAM" id="MobiDB-lite"/>
    </source>
</evidence>
<dbReference type="PANTHER" id="PTHR22748">
    <property type="entry name" value="AP ENDONUCLEASE"/>
    <property type="match status" value="1"/>
</dbReference>
<dbReference type="InterPro" id="IPR036691">
    <property type="entry name" value="Endo/exonu/phosph_ase_sf"/>
</dbReference>
<keyword evidence="10" id="KW-0464">Manganese</keyword>
<dbReference type="AlphaFoldDB" id="A0AAN9NT39"/>
<evidence type="ECO:0000256" key="1">
    <source>
        <dbReference type="ARBA" id="ARBA00007092"/>
    </source>
</evidence>
<feature type="region of interest" description="Disordered" evidence="13">
    <location>
        <begin position="482"/>
        <end position="516"/>
    </location>
</feature>
<evidence type="ECO:0000256" key="5">
    <source>
        <dbReference type="ARBA" id="ARBA00022801"/>
    </source>
</evidence>
<feature type="binding site" evidence="10">
    <location>
        <position position="195"/>
    </location>
    <ligand>
        <name>Mg(2+)</name>
        <dbReference type="ChEBI" id="CHEBI:18420"/>
        <label>1</label>
    </ligand>
</feature>
<feature type="active site" evidence="9">
    <location>
        <position position="152"/>
    </location>
</feature>
<keyword evidence="5" id="KW-0378">Hydrolase</keyword>
<keyword evidence="8" id="KW-0539">Nucleus</keyword>
<evidence type="ECO:0000256" key="12">
    <source>
        <dbReference type="PROSITE-ProRule" id="PRU01343"/>
    </source>
</evidence>
<dbReference type="Gene3D" id="3.60.10.10">
    <property type="entry name" value="Endonuclease/exonuclease/phosphatase"/>
    <property type="match status" value="1"/>
</dbReference>
<protein>
    <recommendedName>
        <fullName evidence="2">DNA-(apurinic or apyrimidinic site) endonuclease 2</fullName>
    </recommendedName>
</protein>
<dbReference type="SUPFAM" id="SSF56219">
    <property type="entry name" value="DNase I-like"/>
    <property type="match status" value="1"/>
</dbReference>
<feature type="site" description="Transition state stabilizer" evidence="11">
    <location>
        <position position="195"/>
    </location>
</feature>
<feature type="active site" description="Proton acceptor" evidence="9">
    <location>
        <position position="325"/>
    </location>
</feature>
<feature type="region of interest" description="Disordered" evidence="13">
    <location>
        <begin position="419"/>
        <end position="452"/>
    </location>
</feature>
<feature type="active site" description="Proton donor/acceptor" evidence="9">
    <location>
        <position position="193"/>
    </location>
</feature>
<dbReference type="GO" id="GO:0008081">
    <property type="term" value="F:phosphoric diester hydrolase activity"/>
    <property type="evidence" value="ECO:0007669"/>
    <property type="project" value="TreeGrafter"/>
</dbReference>
<dbReference type="GO" id="GO:0005634">
    <property type="term" value="C:nucleus"/>
    <property type="evidence" value="ECO:0007669"/>
    <property type="project" value="TreeGrafter"/>
</dbReference>
<keyword evidence="6" id="KW-0862">Zinc</keyword>
<evidence type="ECO:0000256" key="8">
    <source>
        <dbReference type="ARBA" id="ARBA00023242"/>
    </source>
</evidence>
<dbReference type="Proteomes" id="UP001386955">
    <property type="component" value="Unassembled WGS sequence"/>
</dbReference>
<feature type="site" description="Important for catalytic activity" evidence="11">
    <location>
        <position position="264"/>
    </location>
</feature>
<dbReference type="GO" id="GO:0003906">
    <property type="term" value="F:DNA-(apurinic or apyrimidinic site) endonuclease activity"/>
    <property type="evidence" value="ECO:0007669"/>
    <property type="project" value="TreeGrafter"/>
</dbReference>
<dbReference type="PANTHER" id="PTHR22748:SF4">
    <property type="entry name" value="DNA-(APURINIC OR APYRIMIDINIC SITE) ENDONUCLEASE 2"/>
    <property type="match status" value="1"/>
</dbReference>
<sequence length="712" mass="80323">MKIVSYNVNGLRQRIAQFGSLRNLLNSFDADIVCFQETKLRRQDVTADLVMTDGYESFFSCTRTSQKGRTGYSGVITFCRVKSAFSSNEVALPLAAEEGFTGLLGDSQISKDKLPFLMEDLEDFSKDELLSLDSEGRCIITDHTHFILFNVYGPRAGGDDTERILFKQKFYRILQKRWESLLHQGRRIFVVGDLNIAPFAIDRCDAGPDFENNEFRKWFKSMLIENGGRFSDVFRAIHPDRREAYTCWSQNTGAEVFNFGSRIDHILFAGSCLDELDDPQCHGFIRCHVKECDILTQYKRCKPESTQSAHRWKGGRSIKLEGSDHAPVFMSLDEIPEVSQHSTPSLSARYVPMVHGIQQTLVSMLMKRQVSEQMKSCKMAQDIAMDSTCEREEPVNRAGSSATSLNECHFPPSQDCQGSILKPHKLSGGSSLEAVSKSRSENEKSITGQYNISKKKARNNQWAQLSLRSFFQKSTNLDNGVNDSCTDSSDSQAESSQPCPHLHETSTAFDHSSSPKLRELDTDARDQALAEPDGNYSKEEKSNVASLEWQRIQQLMQNSIPSCKGHKEPCIARVVKKQGPNFGRRFYVCARAEGPASNPEANCGYFKWASSKLELKCKKVAIATSEFYTNANKKMKALCSKQTLVKLLKWHILKNRDAASSILLLLSSFAITLGFTDFQFPFVLLISTLRISQFLRYSFSLTHQTERYSSTS</sequence>
<organism evidence="15 16">
    <name type="scientific">Psophocarpus tetragonolobus</name>
    <name type="common">Winged bean</name>
    <name type="synonym">Dolichos tetragonolobus</name>
    <dbReference type="NCBI Taxonomy" id="3891"/>
    <lineage>
        <taxon>Eukaryota</taxon>
        <taxon>Viridiplantae</taxon>
        <taxon>Streptophyta</taxon>
        <taxon>Embryophyta</taxon>
        <taxon>Tracheophyta</taxon>
        <taxon>Spermatophyta</taxon>
        <taxon>Magnoliopsida</taxon>
        <taxon>eudicotyledons</taxon>
        <taxon>Gunneridae</taxon>
        <taxon>Pentapetalae</taxon>
        <taxon>rosids</taxon>
        <taxon>fabids</taxon>
        <taxon>Fabales</taxon>
        <taxon>Fabaceae</taxon>
        <taxon>Papilionoideae</taxon>
        <taxon>50 kb inversion clade</taxon>
        <taxon>NPAAA clade</taxon>
        <taxon>indigoferoid/millettioid clade</taxon>
        <taxon>Phaseoleae</taxon>
        <taxon>Psophocarpus</taxon>
    </lineage>
</organism>
<dbReference type="InterPro" id="IPR004808">
    <property type="entry name" value="AP_endonuc_1"/>
</dbReference>
<keyword evidence="7 10" id="KW-0460">Magnesium</keyword>
<dbReference type="InterPro" id="IPR005135">
    <property type="entry name" value="Endo/exonuclease/phosphatase"/>
</dbReference>
<evidence type="ECO:0000256" key="7">
    <source>
        <dbReference type="ARBA" id="ARBA00022842"/>
    </source>
</evidence>
<proteinExistence type="inferred from homology"/>
<dbReference type="PROSITE" id="PS51435">
    <property type="entry name" value="AP_NUCLEASE_F1_4"/>
    <property type="match status" value="1"/>
</dbReference>
<evidence type="ECO:0000256" key="9">
    <source>
        <dbReference type="PIRSR" id="PIRSR604808-1"/>
    </source>
</evidence>
<dbReference type="PROSITE" id="PS51999">
    <property type="entry name" value="ZF_GRF"/>
    <property type="match status" value="1"/>
</dbReference>
<comment type="similarity">
    <text evidence="1">Belongs to the DNA repair enzymes AP/ExoA family.</text>
</comment>
<feature type="compositionally biased region" description="Polar residues" evidence="13">
    <location>
        <begin position="505"/>
        <end position="515"/>
    </location>
</feature>
<gene>
    <name evidence="15" type="ORF">VNO78_34941</name>
</gene>
<reference evidence="15 16" key="1">
    <citation type="submission" date="2024-01" db="EMBL/GenBank/DDBJ databases">
        <title>The genomes of 5 underutilized Papilionoideae crops provide insights into root nodulation and disease resistanc.</title>
        <authorList>
            <person name="Jiang F."/>
        </authorList>
    </citation>
    <scope>NUCLEOTIDE SEQUENCE [LARGE SCALE GENOMIC DNA]</scope>
    <source>
        <strain evidence="15">DUOXIRENSHENG_FW03</strain>
        <tissue evidence="15">Leaves</tissue>
    </source>
</reference>
<dbReference type="InterPro" id="IPR010666">
    <property type="entry name" value="Znf_GRF"/>
</dbReference>
<accession>A0AAN9NT39</accession>
<comment type="cofactor">
    <cofactor evidence="10">
        <name>Mg(2+)</name>
        <dbReference type="ChEBI" id="CHEBI:18420"/>
    </cofactor>
    <cofactor evidence="10">
        <name>Mn(2+)</name>
        <dbReference type="ChEBI" id="CHEBI:29035"/>
    </cofactor>
    <text evidence="10">Probably binds two magnesium or manganese ions per subunit.</text>
</comment>
<dbReference type="GO" id="GO:0006284">
    <property type="term" value="P:base-excision repair"/>
    <property type="evidence" value="ECO:0007669"/>
    <property type="project" value="TreeGrafter"/>
</dbReference>
<feature type="compositionally biased region" description="Polar residues" evidence="13">
    <location>
        <begin position="482"/>
        <end position="498"/>
    </location>
</feature>
<feature type="binding site" evidence="10">
    <location>
        <position position="7"/>
    </location>
    <ligand>
        <name>Mg(2+)</name>
        <dbReference type="ChEBI" id="CHEBI:18420"/>
        <label>1</label>
    </ligand>
</feature>
<dbReference type="EMBL" id="JAYMYS010000033">
    <property type="protein sequence ID" value="KAK7376089.1"/>
    <property type="molecule type" value="Genomic_DNA"/>
</dbReference>
<comment type="caution">
    <text evidence="15">The sequence shown here is derived from an EMBL/GenBank/DDBJ whole genome shotgun (WGS) entry which is preliminary data.</text>
</comment>
<evidence type="ECO:0000259" key="14">
    <source>
        <dbReference type="PROSITE" id="PS51999"/>
    </source>
</evidence>
<feature type="binding site" evidence="10">
    <location>
        <position position="37"/>
    </location>
    <ligand>
        <name>Mg(2+)</name>
        <dbReference type="ChEBI" id="CHEBI:18420"/>
        <label>1</label>
    </ligand>
</feature>
<keyword evidence="16" id="KW-1185">Reference proteome</keyword>